<dbReference type="GO" id="GO:0008270">
    <property type="term" value="F:zinc ion binding"/>
    <property type="evidence" value="ECO:0007669"/>
    <property type="project" value="UniProtKB-KW"/>
</dbReference>
<dbReference type="GO" id="GO:0004386">
    <property type="term" value="F:helicase activity"/>
    <property type="evidence" value="ECO:0007669"/>
    <property type="project" value="UniProtKB-KW"/>
</dbReference>
<dbReference type="GO" id="GO:0008094">
    <property type="term" value="F:ATP-dependent activity, acting on DNA"/>
    <property type="evidence" value="ECO:0007669"/>
    <property type="project" value="TreeGrafter"/>
</dbReference>
<evidence type="ECO:0000259" key="12">
    <source>
        <dbReference type="PROSITE" id="PS51194"/>
    </source>
</evidence>
<dbReference type="PANTHER" id="PTHR45626:SF52">
    <property type="entry name" value="SINGLE-STRANDED DNA-DEPENDENT ATPASE (EUROFUNG)"/>
    <property type="match status" value="1"/>
</dbReference>
<dbReference type="PROSITE" id="PS00518">
    <property type="entry name" value="ZF_RING_1"/>
    <property type="match status" value="1"/>
</dbReference>
<comment type="similarity">
    <text evidence="1">Belongs to the SNF2/RAD54 helicase family.</text>
</comment>
<dbReference type="GO" id="GO:0016787">
    <property type="term" value="F:hydrolase activity"/>
    <property type="evidence" value="ECO:0007669"/>
    <property type="project" value="UniProtKB-KW"/>
</dbReference>
<feature type="domain" description="Helicase ATP-binding" evidence="11">
    <location>
        <begin position="1"/>
        <end position="171"/>
    </location>
</feature>
<evidence type="ECO:0000256" key="9">
    <source>
        <dbReference type="PROSITE-ProRule" id="PRU00175"/>
    </source>
</evidence>
<dbReference type="Gene3D" id="3.30.40.10">
    <property type="entry name" value="Zinc/RING finger domain, C3HC4 (zinc finger)"/>
    <property type="match status" value="1"/>
</dbReference>
<name>A0A6A5VZT3_9PLEO</name>
<dbReference type="InterPro" id="IPR027417">
    <property type="entry name" value="P-loop_NTPase"/>
</dbReference>
<organism evidence="13 14">
    <name type="scientific">Amniculicola lignicola CBS 123094</name>
    <dbReference type="NCBI Taxonomy" id="1392246"/>
    <lineage>
        <taxon>Eukaryota</taxon>
        <taxon>Fungi</taxon>
        <taxon>Dikarya</taxon>
        <taxon>Ascomycota</taxon>
        <taxon>Pezizomycotina</taxon>
        <taxon>Dothideomycetes</taxon>
        <taxon>Pleosporomycetidae</taxon>
        <taxon>Pleosporales</taxon>
        <taxon>Amniculicolaceae</taxon>
        <taxon>Amniculicola</taxon>
    </lineage>
</organism>
<dbReference type="InterPro" id="IPR038718">
    <property type="entry name" value="SNF2-like_sf"/>
</dbReference>
<dbReference type="PANTHER" id="PTHR45626">
    <property type="entry name" value="TRANSCRIPTION TERMINATION FACTOR 2-RELATED"/>
    <property type="match status" value="1"/>
</dbReference>
<dbReference type="Gene3D" id="3.40.50.10810">
    <property type="entry name" value="Tandem AAA-ATPase domain"/>
    <property type="match status" value="1"/>
</dbReference>
<dbReference type="PROSITE" id="PS51192">
    <property type="entry name" value="HELICASE_ATP_BIND_1"/>
    <property type="match status" value="1"/>
</dbReference>
<dbReference type="GO" id="GO:0005524">
    <property type="term" value="F:ATP binding"/>
    <property type="evidence" value="ECO:0007669"/>
    <property type="project" value="UniProtKB-KW"/>
</dbReference>
<dbReference type="CDD" id="cd18793">
    <property type="entry name" value="SF2_C_SNF"/>
    <property type="match status" value="1"/>
</dbReference>
<dbReference type="OrthoDB" id="448448at2759"/>
<evidence type="ECO:0000256" key="6">
    <source>
        <dbReference type="ARBA" id="ARBA00022806"/>
    </source>
</evidence>
<dbReference type="GO" id="GO:0006281">
    <property type="term" value="P:DNA repair"/>
    <property type="evidence" value="ECO:0007669"/>
    <property type="project" value="TreeGrafter"/>
</dbReference>
<keyword evidence="4 9" id="KW-0863">Zinc-finger</keyword>
<feature type="domain" description="Helicase C-terminal" evidence="12">
    <location>
        <begin position="391"/>
        <end position="552"/>
    </location>
</feature>
<keyword evidence="5" id="KW-0378">Hydrolase</keyword>
<dbReference type="InterPro" id="IPR013083">
    <property type="entry name" value="Znf_RING/FYVE/PHD"/>
</dbReference>
<evidence type="ECO:0000313" key="13">
    <source>
        <dbReference type="EMBL" id="KAF1995033.1"/>
    </source>
</evidence>
<dbReference type="InterPro" id="IPR001650">
    <property type="entry name" value="Helicase_C-like"/>
</dbReference>
<keyword evidence="6" id="KW-0347">Helicase</keyword>
<evidence type="ECO:0000256" key="8">
    <source>
        <dbReference type="ARBA" id="ARBA00022840"/>
    </source>
</evidence>
<gene>
    <name evidence="13" type="ORF">P154DRAFT_475038</name>
</gene>
<keyword evidence="2" id="KW-0479">Metal-binding</keyword>
<evidence type="ECO:0000259" key="11">
    <source>
        <dbReference type="PROSITE" id="PS51192"/>
    </source>
</evidence>
<evidence type="ECO:0000256" key="3">
    <source>
        <dbReference type="ARBA" id="ARBA00022741"/>
    </source>
</evidence>
<accession>A0A6A5VZT3</accession>
<reference evidence="13" key="1">
    <citation type="journal article" date="2020" name="Stud. Mycol.">
        <title>101 Dothideomycetes genomes: a test case for predicting lifestyles and emergence of pathogens.</title>
        <authorList>
            <person name="Haridas S."/>
            <person name="Albert R."/>
            <person name="Binder M."/>
            <person name="Bloem J."/>
            <person name="Labutti K."/>
            <person name="Salamov A."/>
            <person name="Andreopoulos B."/>
            <person name="Baker S."/>
            <person name="Barry K."/>
            <person name="Bills G."/>
            <person name="Bluhm B."/>
            <person name="Cannon C."/>
            <person name="Castanera R."/>
            <person name="Culley D."/>
            <person name="Daum C."/>
            <person name="Ezra D."/>
            <person name="Gonzalez J."/>
            <person name="Henrissat B."/>
            <person name="Kuo A."/>
            <person name="Liang C."/>
            <person name="Lipzen A."/>
            <person name="Lutzoni F."/>
            <person name="Magnuson J."/>
            <person name="Mondo S."/>
            <person name="Nolan M."/>
            <person name="Ohm R."/>
            <person name="Pangilinan J."/>
            <person name="Park H.-J."/>
            <person name="Ramirez L."/>
            <person name="Alfaro M."/>
            <person name="Sun H."/>
            <person name="Tritt A."/>
            <person name="Yoshinaga Y."/>
            <person name="Zwiers L.-H."/>
            <person name="Turgeon B."/>
            <person name="Goodwin S."/>
            <person name="Spatafora J."/>
            <person name="Crous P."/>
            <person name="Grigoriev I."/>
        </authorList>
    </citation>
    <scope>NUCLEOTIDE SEQUENCE</scope>
    <source>
        <strain evidence="13">CBS 123094</strain>
    </source>
</reference>
<dbReference type="Proteomes" id="UP000799779">
    <property type="component" value="Unassembled WGS sequence"/>
</dbReference>
<dbReference type="EMBL" id="ML977647">
    <property type="protein sequence ID" value="KAF1995033.1"/>
    <property type="molecule type" value="Genomic_DNA"/>
</dbReference>
<dbReference type="PROSITE" id="PS50089">
    <property type="entry name" value="ZF_RING_2"/>
    <property type="match status" value="1"/>
</dbReference>
<evidence type="ECO:0000259" key="10">
    <source>
        <dbReference type="PROSITE" id="PS50089"/>
    </source>
</evidence>
<keyword evidence="8" id="KW-0067">ATP-binding</keyword>
<dbReference type="InterPro" id="IPR014001">
    <property type="entry name" value="Helicase_ATP-bd"/>
</dbReference>
<evidence type="ECO:0000256" key="2">
    <source>
        <dbReference type="ARBA" id="ARBA00022723"/>
    </source>
</evidence>
<dbReference type="Pfam" id="PF00271">
    <property type="entry name" value="Helicase_C"/>
    <property type="match status" value="1"/>
</dbReference>
<dbReference type="InterPro" id="IPR049730">
    <property type="entry name" value="SNF2/RAD54-like_C"/>
</dbReference>
<dbReference type="InterPro" id="IPR001841">
    <property type="entry name" value="Znf_RING"/>
</dbReference>
<dbReference type="SUPFAM" id="SSF57850">
    <property type="entry name" value="RING/U-box"/>
    <property type="match status" value="1"/>
</dbReference>
<dbReference type="AlphaFoldDB" id="A0A6A5VZT3"/>
<evidence type="ECO:0000256" key="4">
    <source>
        <dbReference type="ARBA" id="ARBA00022771"/>
    </source>
</evidence>
<evidence type="ECO:0000313" key="14">
    <source>
        <dbReference type="Proteomes" id="UP000799779"/>
    </source>
</evidence>
<dbReference type="SMART" id="SM00490">
    <property type="entry name" value="HELICc"/>
    <property type="match status" value="1"/>
</dbReference>
<protein>
    <recommendedName>
        <fullName evidence="15">P-loop containing nucleoside triphosphate hydrolase protein</fullName>
    </recommendedName>
</protein>
<keyword evidence="7" id="KW-0862">Zinc</keyword>
<evidence type="ECO:0000256" key="7">
    <source>
        <dbReference type="ARBA" id="ARBA00022833"/>
    </source>
</evidence>
<dbReference type="PROSITE" id="PS51194">
    <property type="entry name" value="HELICASE_CTER"/>
    <property type="match status" value="1"/>
</dbReference>
<dbReference type="Gene3D" id="3.40.50.300">
    <property type="entry name" value="P-loop containing nucleotide triphosphate hydrolases"/>
    <property type="match status" value="1"/>
</dbReference>
<dbReference type="CDD" id="cd18008">
    <property type="entry name" value="DEXDc_SHPRH-like"/>
    <property type="match status" value="1"/>
</dbReference>
<dbReference type="SMART" id="SM00487">
    <property type="entry name" value="DEXDc"/>
    <property type="match status" value="1"/>
</dbReference>
<dbReference type="InterPro" id="IPR017907">
    <property type="entry name" value="Znf_RING_CS"/>
</dbReference>
<dbReference type="Pfam" id="PF00176">
    <property type="entry name" value="SNF2-rel_dom"/>
    <property type="match status" value="1"/>
</dbReference>
<dbReference type="SUPFAM" id="SSF52540">
    <property type="entry name" value="P-loop containing nucleoside triphosphate hydrolases"/>
    <property type="match status" value="2"/>
</dbReference>
<evidence type="ECO:0000256" key="1">
    <source>
        <dbReference type="ARBA" id="ARBA00007025"/>
    </source>
</evidence>
<sequence length="561" mass="62599">MGLGKSLVMISTIAGSLDRAEFFRDAGSQSFAASPSQKVRTKATLVVAPSSLLIDSWVDEIRKHTYTGAMSFHRHIGSTRHTETNCLQTSMIVFTTYATIAMELSRGINSLPQLHWFRIVLDEAHDIRNKATKQYHAISNLSAEHRWCLTGTPIQNSLDDLGALIAFLKVPILEHAPAFRKFITTPILSESGRRKDRFKNLQLLLQTLCLRRTRELLDLPKPITQERRLQLSLQEQAEYREILQRCRSDIDMAVSGRGKAKVNSTVLESLLKLRLYCNNGMATNMQVTTLERLPADPDEILSLLQQMDRNVCAYCSGAIYSINPAADADGGLLLPNCKHMVCRTCMVQHRFHKQQCPTCASGGDDPMPGDSANFEAARYESPSHPIFYPTKLRSLFTDISREPLEKSIVFSSWKKTLTLFGKLLSHHDAHYAMIDGSLSLSERLKVLKDFRSPTGANMLLMTLGTGAVGLNLAVASRIYLLEPQWNPMIESQAIGRALRLGQTAQVVIVRYIMEDTVEESNVLSRQRTKLQLAGSGFGRSKEASSEQLQAMLNIFGIDSGI</sequence>
<keyword evidence="3" id="KW-0547">Nucleotide-binding</keyword>
<evidence type="ECO:0000256" key="5">
    <source>
        <dbReference type="ARBA" id="ARBA00022801"/>
    </source>
</evidence>
<dbReference type="InterPro" id="IPR000330">
    <property type="entry name" value="SNF2_N"/>
</dbReference>
<dbReference type="InterPro" id="IPR050628">
    <property type="entry name" value="SNF2_RAD54_helicase_TF"/>
</dbReference>
<proteinExistence type="inferred from homology"/>
<evidence type="ECO:0008006" key="15">
    <source>
        <dbReference type="Google" id="ProtNLM"/>
    </source>
</evidence>
<dbReference type="GO" id="GO:0005634">
    <property type="term" value="C:nucleus"/>
    <property type="evidence" value="ECO:0007669"/>
    <property type="project" value="TreeGrafter"/>
</dbReference>
<keyword evidence="14" id="KW-1185">Reference proteome</keyword>
<feature type="domain" description="RING-type" evidence="10">
    <location>
        <begin position="312"/>
        <end position="359"/>
    </location>
</feature>